<dbReference type="InterPro" id="IPR058852">
    <property type="entry name" value="HTH_77"/>
</dbReference>
<dbReference type="Pfam" id="PF13401">
    <property type="entry name" value="AAA_22"/>
    <property type="match status" value="1"/>
</dbReference>
<dbReference type="OrthoDB" id="9811542at2"/>
<dbReference type="Pfam" id="PF13424">
    <property type="entry name" value="TPR_12"/>
    <property type="match status" value="2"/>
</dbReference>
<reference evidence="3 4" key="1">
    <citation type="journal article" date="2016" name="Genome Announc.">
        <title>First Complete Genome Sequence of a Subdivision 6 Acidobacterium Strain.</title>
        <authorList>
            <person name="Huang S."/>
            <person name="Vieira S."/>
            <person name="Bunk B."/>
            <person name="Riedel T."/>
            <person name="Sproer C."/>
            <person name="Overmann J."/>
        </authorList>
    </citation>
    <scope>NUCLEOTIDE SEQUENCE [LARGE SCALE GENOMIC DNA]</scope>
    <source>
        <strain evidence="4">DSM 100886 HEG_-6_39</strain>
    </source>
</reference>
<protein>
    <submittedName>
        <fullName evidence="3">Putative ATPase</fullName>
    </submittedName>
</protein>
<dbReference type="Gene3D" id="3.40.50.300">
    <property type="entry name" value="P-loop containing nucleotide triphosphate hydrolases"/>
    <property type="match status" value="1"/>
</dbReference>
<feature type="domain" description="Winged helix-turn-helix" evidence="2">
    <location>
        <begin position="429"/>
        <end position="505"/>
    </location>
</feature>
<reference evidence="4" key="2">
    <citation type="submission" date="2016-04" db="EMBL/GenBank/DDBJ databases">
        <title>First Complete Genome Sequence of a Subdivision 6 Acidobacterium.</title>
        <authorList>
            <person name="Huang S."/>
            <person name="Vieira S."/>
            <person name="Bunk B."/>
            <person name="Riedel T."/>
            <person name="Sproeer C."/>
            <person name="Overmann J."/>
        </authorList>
    </citation>
    <scope>NUCLEOTIDE SEQUENCE [LARGE SCALE GENOMIC DNA]</scope>
    <source>
        <strain evidence="4">DSM 100886 HEG_-6_39</strain>
    </source>
</reference>
<dbReference type="Pfam" id="PF25872">
    <property type="entry name" value="HTH_77"/>
    <property type="match status" value="1"/>
</dbReference>
<evidence type="ECO:0000313" key="3">
    <source>
        <dbReference type="EMBL" id="AMY09235.1"/>
    </source>
</evidence>
<gene>
    <name evidence="3" type="ORF">LuPra_02448</name>
</gene>
<accession>A0A143PL02</accession>
<keyword evidence="4" id="KW-1185">Reference proteome</keyword>
<sequence length="904" mass="98289">MTSNPRVNDEVLIADERGWTPRSSAVQAQLARVLRSRTFGQATALSRLLRHVVQRTLNGRRDELKEYTLGVDVFNRGADFDPRADTIVRVQARRLRAKLQEYYETEGRADPFVIALPRGGYVPEFLAPVRRTPLPAPTAETLRLLHEPLQLDPIDSRGAGAFSLPAPRTSLIGRARELKAIAALLRRPEVRLITLTGAGGSGKTRLAQEAAARAVADCPGGVAFISLASLNSADAVASTLAQVLGLRQTDGRSLADALPAHVQQSIREPMLLALDNFEHLLDAAPLLVSLLDACAPLNILVTSRFRLRLYGEHDYPVPPLTLPESSQLSDLAALGENPAVALFVERATAADPAFELTAANAADVARICCRVDGLPLAIELAAAGIKLLTPEAILARLHNPLDILSSSSRDVPARQQTLRKTLDWSFSLLDAAEQQLFRRFSVFAGGCTLEGAEAVCNARRDLQLDVAAGMASLLDKSLVQRAGGTQAEPRFAMIETVREYALELLTQSEDGPLTRRAHAAYCLVLAEEGTVPLTESQRDEWFTRCDAEHANFRAALDFVIRTGDAEWAHRLGAALYVFWERRDHLAEGRAWLEAALATGSDEARRTGRWAKASCFVGGLCSLQGDFDASDDFSRAALDVYRRVGDQRGVITILNALGLNERMRGSYVSSRAWFEQCLETCRQIRDELATAAALTNLACAVSKQGEHDLARRLLEEALEGFRASGSHNNVAWVLNSLGDVARDRKEHAEALRLYREALEGFRRVGDRWGRARACADLGELASGTQDFAAARAWLEESLELFTALRHRRGILNVLEVFGGLAAAEGHTERALTLAGAVGALRVALKAPARPHAEATFRQSIESAWRAHDPAAAECLRAVGARLNLEQAAALALGADLPPAESATRN</sequence>
<dbReference type="SMART" id="SM00028">
    <property type="entry name" value="TPR"/>
    <property type="match status" value="4"/>
</dbReference>
<dbReference type="PANTHER" id="PTHR47691:SF3">
    <property type="entry name" value="HTH-TYPE TRANSCRIPTIONAL REGULATOR RV0890C-RELATED"/>
    <property type="match status" value="1"/>
</dbReference>
<name>A0A143PL02_LUTPR</name>
<dbReference type="InterPro" id="IPR027417">
    <property type="entry name" value="P-loop_NTPase"/>
</dbReference>
<dbReference type="EMBL" id="CP015136">
    <property type="protein sequence ID" value="AMY09235.1"/>
    <property type="molecule type" value="Genomic_DNA"/>
</dbReference>
<dbReference type="InterPro" id="IPR011990">
    <property type="entry name" value="TPR-like_helical_dom_sf"/>
</dbReference>
<evidence type="ECO:0000259" key="2">
    <source>
        <dbReference type="Pfam" id="PF25872"/>
    </source>
</evidence>
<dbReference type="SUPFAM" id="SSF48452">
    <property type="entry name" value="TPR-like"/>
    <property type="match status" value="1"/>
</dbReference>
<dbReference type="PATRIC" id="fig|1813736.3.peg.2572"/>
<dbReference type="STRING" id="1855912.LuPra_02448"/>
<dbReference type="InterPro" id="IPR019734">
    <property type="entry name" value="TPR_rpt"/>
</dbReference>
<dbReference type="KEGG" id="abac:LuPra_02448"/>
<dbReference type="PANTHER" id="PTHR47691">
    <property type="entry name" value="REGULATOR-RELATED"/>
    <property type="match status" value="1"/>
</dbReference>
<dbReference type="InterPro" id="IPR049945">
    <property type="entry name" value="AAA_22"/>
</dbReference>
<dbReference type="SUPFAM" id="SSF52540">
    <property type="entry name" value="P-loop containing nucleoside triphosphate hydrolases"/>
    <property type="match status" value="1"/>
</dbReference>
<dbReference type="Proteomes" id="UP000076079">
    <property type="component" value="Chromosome"/>
</dbReference>
<evidence type="ECO:0000259" key="1">
    <source>
        <dbReference type="Pfam" id="PF13401"/>
    </source>
</evidence>
<organism evidence="3 4">
    <name type="scientific">Luteitalea pratensis</name>
    <dbReference type="NCBI Taxonomy" id="1855912"/>
    <lineage>
        <taxon>Bacteria</taxon>
        <taxon>Pseudomonadati</taxon>
        <taxon>Acidobacteriota</taxon>
        <taxon>Vicinamibacteria</taxon>
        <taxon>Vicinamibacterales</taxon>
        <taxon>Vicinamibacteraceae</taxon>
        <taxon>Luteitalea</taxon>
    </lineage>
</organism>
<evidence type="ECO:0000313" key="4">
    <source>
        <dbReference type="Proteomes" id="UP000076079"/>
    </source>
</evidence>
<feature type="domain" description="ORC1/DEAH AAA+ ATPase" evidence="1">
    <location>
        <begin position="191"/>
        <end position="294"/>
    </location>
</feature>
<dbReference type="RefSeq" id="WP_110170997.1">
    <property type="nucleotide sequence ID" value="NZ_CP015136.1"/>
</dbReference>
<proteinExistence type="predicted"/>
<dbReference type="AlphaFoldDB" id="A0A143PL02"/>
<dbReference type="GO" id="GO:0016887">
    <property type="term" value="F:ATP hydrolysis activity"/>
    <property type="evidence" value="ECO:0007669"/>
    <property type="project" value="InterPro"/>
</dbReference>
<dbReference type="Gene3D" id="1.25.40.10">
    <property type="entry name" value="Tetratricopeptide repeat domain"/>
    <property type="match status" value="1"/>
</dbReference>